<dbReference type="EMBL" id="NGAF01000032">
    <property type="protein sequence ID" value="OXR40442.1"/>
    <property type="molecule type" value="Genomic_DNA"/>
</dbReference>
<dbReference type="RefSeq" id="WP_039778548.1">
    <property type="nucleotide sequence ID" value="NZ_JAAXOR010000001.1"/>
</dbReference>
<protein>
    <submittedName>
        <fullName evidence="1">Uncharacterized protein</fullName>
    </submittedName>
</protein>
<sequence length="102" mass="10447">MKLRIGTRLRSQVCTAEIVVVVAPDLDVDLQCGGYPMVDIAAPAAADGAPTTAGHPGALLGKRYMCDSVPVEVLVTKAGAGALFVGAEPMRPKSTTPLPSTD</sequence>
<gene>
    <name evidence="1" type="ORF">B7C42_07500</name>
</gene>
<keyword evidence="2" id="KW-1185">Reference proteome</keyword>
<comment type="caution">
    <text evidence="1">The sequence shown here is derived from an EMBL/GenBank/DDBJ whole genome shotgun (WGS) entry which is preliminary data.</text>
</comment>
<name>A0A231GV38_9NOCA</name>
<reference evidence="1 2" key="1">
    <citation type="submission" date="2017-07" db="EMBL/GenBank/DDBJ databases">
        <title>First draft Genome Sequence of Nocardia cerradoensis isolated from human infection.</title>
        <authorList>
            <person name="Carrasco G."/>
        </authorList>
    </citation>
    <scope>NUCLEOTIDE SEQUENCE [LARGE SCALE GENOMIC DNA]</scope>
    <source>
        <strain evidence="1 2">CNM20130759</strain>
    </source>
</reference>
<evidence type="ECO:0000313" key="1">
    <source>
        <dbReference type="EMBL" id="OXR40442.1"/>
    </source>
</evidence>
<organism evidence="1 2">
    <name type="scientific">Nocardia cerradoensis</name>
    <dbReference type="NCBI Taxonomy" id="85688"/>
    <lineage>
        <taxon>Bacteria</taxon>
        <taxon>Bacillati</taxon>
        <taxon>Actinomycetota</taxon>
        <taxon>Actinomycetes</taxon>
        <taxon>Mycobacteriales</taxon>
        <taxon>Nocardiaceae</taxon>
        <taxon>Nocardia</taxon>
    </lineage>
</organism>
<evidence type="ECO:0000313" key="2">
    <source>
        <dbReference type="Proteomes" id="UP000215506"/>
    </source>
</evidence>
<dbReference type="AlphaFoldDB" id="A0A231GV38"/>
<accession>A0A231GV38</accession>
<proteinExistence type="predicted"/>
<dbReference type="Proteomes" id="UP000215506">
    <property type="component" value="Unassembled WGS sequence"/>
</dbReference>